<feature type="region of interest" description="Disordered" evidence="1">
    <location>
        <begin position="145"/>
        <end position="214"/>
    </location>
</feature>
<dbReference type="EMBL" id="JAMSHJ010000003">
    <property type="protein sequence ID" value="KAI5426145.1"/>
    <property type="molecule type" value="Genomic_DNA"/>
</dbReference>
<sequence>MKKAKPSTVSKSSNPFGLIQIPSTKIRNINPSVVVKKPHSMTSLYLDPIKSIDVEPNVIASAKGYVVPKVVGNDESFERSNSGIVSLDNPRFDKTLGQSSMNVNDKDTVDKSICVLISQIWGTEPKSVVVSDVITSLAQTDHPIKTSLEKSDGNSDSEFVPIKSPEKSEEKGDSDIMFVDMSNKEENSGVKKDQSTDIVNVDDPDSNDEPTACTEKKSRLEILINALSEEDVEGNLDGDKEEYNEVEEDANASGDDVEETTNNNDD</sequence>
<proteinExistence type="predicted"/>
<feature type="region of interest" description="Disordered" evidence="1">
    <location>
        <begin position="227"/>
        <end position="266"/>
    </location>
</feature>
<evidence type="ECO:0000313" key="3">
    <source>
        <dbReference type="Proteomes" id="UP001058974"/>
    </source>
</evidence>
<reference evidence="2 3" key="1">
    <citation type="journal article" date="2022" name="Nat. Genet.">
        <title>Improved pea reference genome and pan-genome highlight genomic features and evolutionary characteristics.</title>
        <authorList>
            <person name="Yang T."/>
            <person name="Liu R."/>
            <person name="Luo Y."/>
            <person name="Hu S."/>
            <person name="Wang D."/>
            <person name="Wang C."/>
            <person name="Pandey M.K."/>
            <person name="Ge S."/>
            <person name="Xu Q."/>
            <person name="Li N."/>
            <person name="Li G."/>
            <person name="Huang Y."/>
            <person name="Saxena R.K."/>
            <person name="Ji Y."/>
            <person name="Li M."/>
            <person name="Yan X."/>
            <person name="He Y."/>
            <person name="Liu Y."/>
            <person name="Wang X."/>
            <person name="Xiang C."/>
            <person name="Varshney R.K."/>
            <person name="Ding H."/>
            <person name="Gao S."/>
            <person name="Zong X."/>
        </authorList>
    </citation>
    <scope>NUCLEOTIDE SEQUENCE [LARGE SCALE GENOMIC DNA]</scope>
    <source>
        <strain evidence="2 3">cv. Zhongwan 6</strain>
    </source>
</reference>
<comment type="caution">
    <text evidence="2">The sequence shown here is derived from an EMBL/GenBank/DDBJ whole genome shotgun (WGS) entry which is preliminary data.</text>
</comment>
<feature type="compositionally biased region" description="Basic and acidic residues" evidence="1">
    <location>
        <begin position="182"/>
        <end position="195"/>
    </location>
</feature>
<evidence type="ECO:0000256" key="1">
    <source>
        <dbReference type="SAM" id="MobiDB-lite"/>
    </source>
</evidence>
<accession>A0A9D4XVX0</accession>
<feature type="compositionally biased region" description="Acidic residues" evidence="1">
    <location>
        <begin position="244"/>
        <end position="266"/>
    </location>
</feature>
<dbReference type="AlphaFoldDB" id="A0A9D4XVX0"/>
<gene>
    <name evidence="2" type="ORF">KIW84_031826</name>
</gene>
<protein>
    <submittedName>
        <fullName evidence="2">Uncharacterized protein</fullName>
    </submittedName>
</protein>
<dbReference type="Gramene" id="Psat03G0182600-T1">
    <property type="protein sequence ID" value="KAI5426145.1"/>
    <property type="gene ID" value="KIW84_031826"/>
</dbReference>
<evidence type="ECO:0000313" key="2">
    <source>
        <dbReference type="EMBL" id="KAI5426145.1"/>
    </source>
</evidence>
<name>A0A9D4XVX0_PEA</name>
<organism evidence="2 3">
    <name type="scientific">Pisum sativum</name>
    <name type="common">Garden pea</name>
    <name type="synonym">Lathyrus oleraceus</name>
    <dbReference type="NCBI Taxonomy" id="3888"/>
    <lineage>
        <taxon>Eukaryota</taxon>
        <taxon>Viridiplantae</taxon>
        <taxon>Streptophyta</taxon>
        <taxon>Embryophyta</taxon>
        <taxon>Tracheophyta</taxon>
        <taxon>Spermatophyta</taxon>
        <taxon>Magnoliopsida</taxon>
        <taxon>eudicotyledons</taxon>
        <taxon>Gunneridae</taxon>
        <taxon>Pentapetalae</taxon>
        <taxon>rosids</taxon>
        <taxon>fabids</taxon>
        <taxon>Fabales</taxon>
        <taxon>Fabaceae</taxon>
        <taxon>Papilionoideae</taxon>
        <taxon>50 kb inversion clade</taxon>
        <taxon>NPAAA clade</taxon>
        <taxon>Hologalegina</taxon>
        <taxon>IRL clade</taxon>
        <taxon>Fabeae</taxon>
        <taxon>Lathyrus</taxon>
    </lineage>
</organism>
<dbReference type="Proteomes" id="UP001058974">
    <property type="component" value="Chromosome 3"/>
</dbReference>
<feature type="compositionally biased region" description="Basic and acidic residues" evidence="1">
    <location>
        <begin position="164"/>
        <end position="174"/>
    </location>
</feature>
<keyword evidence="3" id="KW-1185">Reference proteome</keyword>